<evidence type="ECO:0000256" key="5">
    <source>
        <dbReference type="ARBA" id="ARBA00023136"/>
    </source>
</evidence>
<accession>A0A177M043</accession>
<keyword evidence="2" id="KW-1003">Cell membrane</keyword>
<evidence type="ECO:0000256" key="6">
    <source>
        <dbReference type="SAM" id="Phobius"/>
    </source>
</evidence>
<dbReference type="RefSeq" id="WP_064010114.1">
    <property type="nucleotide sequence ID" value="NZ_LUUG01000105.1"/>
</dbReference>
<proteinExistence type="predicted"/>
<gene>
    <name evidence="7" type="ORF">A1332_04150</name>
</gene>
<reference evidence="7 8" key="1">
    <citation type="submission" date="2016-03" db="EMBL/GenBank/DDBJ databases">
        <authorList>
            <person name="Ploux O."/>
        </authorList>
    </citation>
    <scope>NUCLEOTIDE SEQUENCE [LARGE SCALE GENOMIC DNA]</scope>
    <source>
        <strain evidence="7 8">R-45363</strain>
    </source>
</reference>
<evidence type="ECO:0000256" key="3">
    <source>
        <dbReference type="ARBA" id="ARBA00022692"/>
    </source>
</evidence>
<dbReference type="AlphaFoldDB" id="A0A177M043"/>
<sequence length="167" mass="18641">MNNQISGWRKLGKDWNALTFYQRFESGVAFALTFLVMLVVSVALFRLFVGVIGGLVFDALNPLDHEIFQQVFGEIMTLLIALEFNHTLQYVVTREQSVIQTKVVLLIALLALARKFIVLDIGKISADVLLALAAVTLVLGVTYWLMRERDDRLVEANSSKSGNQIPG</sequence>
<dbReference type="GO" id="GO:0005886">
    <property type="term" value="C:plasma membrane"/>
    <property type="evidence" value="ECO:0007669"/>
    <property type="project" value="UniProtKB-SubCell"/>
</dbReference>
<evidence type="ECO:0000256" key="4">
    <source>
        <dbReference type="ARBA" id="ARBA00022989"/>
    </source>
</evidence>
<keyword evidence="4 6" id="KW-1133">Transmembrane helix</keyword>
<keyword evidence="3 6" id="KW-0812">Transmembrane</keyword>
<name>A0A177M043_METMH</name>
<evidence type="ECO:0008006" key="9">
    <source>
        <dbReference type="Google" id="ProtNLM"/>
    </source>
</evidence>
<dbReference type="EMBL" id="LUUG01000105">
    <property type="protein sequence ID" value="OAH99091.1"/>
    <property type="molecule type" value="Genomic_DNA"/>
</dbReference>
<evidence type="ECO:0000256" key="1">
    <source>
        <dbReference type="ARBA" id="ARBA00004651"/>
    </source>
</evidence>
<comment type="subcellular location">
    <subcellularLocation>
        <location evidence="1">Cell membrane</location>
        <topology evidence="1">Multi-pass membrane protein</topology>
    </subcellularLocation>
</comment>
<keyword evidence="5 6" id="KW-0472">Membrane</keyword>
<feature type="transmembrane region" description="Helical" evidence="6">
    <location>
        <begin position="28"/>
        <end position="55"/>
    </location>
</feature>
<evidence type="ECO:0000256" key="2">
    <source>
        <dbReference type="ARBA" id="ARBA00022475"/>
    </source>
</evidence>
<organism evidence="7 8">
    <name type="scientific">Methylomonas methanica</name>
    <dbReference type="NCBI Taxonomy" id="421"/>
    <lineage>
        <taxon>Bacteria</taxon>
        <taxon>Pseudomonadati</taxon>
        <taxon>Pseudomonadota</taxon>
        <taxon>Gammaproteobacteria</taxon>
        <taxon>Methylococcales</taxon>
        <taxon>Methylococcaceae</taxon>
        <taxon>Methylomonas</taxon>
    </lineage>
</organism>
<feature type="transmembrane region" description="Helical" evidence="6">
    <location>
        <begin position="128"/>
        <end position="146"/>
    </location>
</feature>
<dbReference type="OrthoDB" id="598027at2"/>
<protein>
    <recommendedName>
        <fullName evidence="9">Diguanylate cyclase</fullName>
    </recommendedName>
</protein>
<evidence type="ECO:0000313" key="7">
    <source>
        <dbReference type="EMBL" id="OAH99091.1"/>
    </source>
</evidence>
<dbReference type="Pfam" id="PF06146">
    <property type="entry name" value="PsiE"/>
    <property type="match status" value="1"/>
</dbReference>
<comment type="caution">
    <text evidence="7">The sequence shown here is derived from an EMBL/GenBank/DDBJ whole genome shotgun (WGS) entry which is preliminary data.</text>
</comment>
<dbReference type="InterPro" id="IPR020948">
    <property type="entry name" value="P_starv_induced_PsiE-like"/>
</dbReference>
<dbReference type="Proteomes" id="UP000078090">
    <property type="component" value="Unassembled WGS sequence"/>
</dbReference>
<evidence type="ECO:0000313" key="8">
    <source>
        <dbReference type="Proteomes" id="UP000078090"/>
    </source>
</evidence>